<comment type="caution">
    <text evidence="1">The sequence shown here is derived from an EMBL/GenBank/DDBJ whole genome shotgun (WGS) entry which is preliminary data.</text>
</comment>
<protein>
    <submittedName>
        <fullName evidence="1">Putative phage baseplate assembly protein</fullName>
    </submittedName>
</protein>
<dbReference type="RefSeq" id="WP_116061449.1">
    <property type="nucleotide sequence ID" value="NZ_QRDZ01000011.1"/>
</dbReference>
<keyword evidence="2" id="KW-1185">Reference proteome</keyword>
<evidence type="ECO:0000313" key="2">
    <source>
        <dbReference type="Proteomes" id="UP000256977"/>
    </source>
</evidence>
<dbReference type="AlphaFoldDB" id="A0A3D9JRH4"/>
<proteinExistence type="predicted"/>
<gene>
    <name evidence="1" type="ORF">DFP98_11128</name>
</gene>
<sequence>MKSELWQNGQARAPVIDGRDLDALVERMKAMAPHYTPEWRFSPEDPDAGTALFYLAAEMLGENIKRLNRVPLNNFIAFLDLLQVQLQPARPARANVVFTLNEGVREAVYVPGGTLLTAPTEDGGEELPFETEGALLVSPAKLMELYNVHPGLDRIVMAGDEYSDRLDAGVAAEFSLFSTLGDNLQDHVFYVRHDELLRLDHPAMLTLKWHNAERRYAESELASLFARTDWLEWSYSSGEEWIPFEAASAVGGEVTLRKKTRGPVGETEIGGVAGRWIRCRVKPLAEGGEGPPILRMLPEMDRLTLRASHDRTIDPDAIPAGELYFNDMELDKAEFYPFGEHSIPYSVFYVSCGEAFSKRGSKLQMTFGGRLVPNELRVGPDPEIRWKMIMRTADFETKPPPRLYIRKVLWEYWNGDNWMRLPGSGPFEELFASLPEEASRDYELEFTCPEDMAATLVNGREDLWLRARVAATDTPTAPVVEYMSPKLENVAFSYTYPSTAELRPEWAYTLNNAVLTDVTATVRQGGDTFKAFLPVPCPAPAVYFGFDVPPVKGPIRMQFALGSKPEASETIPWIEWEAYVRKGVEWKWEALKTVDDTQGFTQSGLLQFVGPSEIAVASLFGKTRAWLRAVNRDGKYGGDRADLPGVKAIYRNSARAVQLRTIAGEYPEPGKGGYVLSQTPIVDQEVWVDETGTINEHELARLMEAEPDQYEVFRDSEGGIQKLWVRWDEVRSLNASSADARHYTLQPATGELRFGDGTRGMEPPLRGGDKIRVTYRVTQGDRGNVAPGQVSGLMQSIAFVQGVSNPQPATGGGDAEPLEGALRRGPQQLKHRGRAISPSDAEWLVREIEPGISKVKCLPNRNVRLESSPGSFVVVALPSGGAAGREHFAETQRKLETELRRRAPSLVAHSGRLNVIAPAFIEISVFATIVADSPDILHPVETACLEALNRFLDPLSGQLDGKGWEIGEPIHASVFYGLLQAVQGVQRVEQLYLGVVRTENGKSVEMLPDDIRRVPHGIISCGSGHRLIMTVK</sequence>
<organism evidence="1 2">
    <name type="scientific">Cohnella phaseoli</name>
    <dbReference type="NCBI Taxonomy" id="456490"/>
    <lineage>
        <taxon>Bacteria</taxon>
        <taxon>Bacillati</taxon>
        <taxon>Bacillota</taxon>
        <taxon>Bacilli</taxon>
        <taxon>Bacillales</taxon>
        <taxon>Paenibacillaceae</taxon>
        <taxon>Cohnella</taxon>
    </lineage>
</organism>
<dbReference type="Proteomes" id="UP000256977">
    <property type="component" value="Unassembled WGS sequence"/>
</dbReference>
<accession>A0A3D9JRH4</accession>
<dbReference type="OrthoDB" id="366288at2"/>
<reference evidence="1 2" key="1">
    <citation type="submission" date="2018-07" db="EMBL/GenBank/DDBJ databases">
        <title>Genomic Encyclopedia of Type Strains, Phase III (KMG-III): the genomes of soil and plant-associated and newly described type strains.</title>
        <authorList>
            <person name="Whitman W."/>
        </authorList>
    </citation>
    <scope>NUCLEOTIDE SEQUENCE [LARGE SCALE GENOMIC DNA]</scope>
    <source>
        <strain evidence="1 2">CECT 7287</strain>
    </source>
</reference>
<name>A0A3D9JRH4_9BACL</name>
<evidence type="ECO:0000313" key="1">
    <source>
        <dbReference type="EMBL" id="RED76644.1"/>
    </source>
</evidence>
<dbReference type="EMBL" id="QRDZ01000011">
    <property type="protein sequence ID" value="RED76644.1"/>
    <property type="molecule type" value="Genomic_DNA"/>
</dbReference>